<dbReference type="InterPro" id="IPR043504">
    <property type="entry name" value="Peptidase_S1_PA_chymotrypsin"/>
</dbReference>
<organism evidence="6 7">
    <name type="scientific">Mycolicibacterium poriferae</name>
    <dbReference type="NCBI Taxonomy" id="39694"/>
    <lineage>
        <taxon>Bacteria</taxon>
        <taxon>Bacillati</taxon>
        <taxon>Actinomycetota</taxon>
        <taxon>Actinomycetes</taxon>
        <taxon>Mycobacteriales</taxon>
        <taxon>Mycobacteriaceae</taxon>
        <taxon>Mycolicibacterium</taxon>
    </lineage>
</organism>
<dbReference type="InterPro" id="IPR009003">
    <property type="entry name" value="Peptidase_S1_PA"/>
</dbReference>
<dbReference type="PANTHER" id="PTHR43343">
    <property type="entry name" value="PEPTIDASE S12"/>
    <property type="match status" value="1"/>
</dbReference>
<dbReference type="Pfam" id="PF13180">
    <property type="entry name" value="PDZ_2"/>
    <property type="match status" value="1"/>
</dbReference>
<dbReference type="PANTHER" id="PTHR43343:SF3">
    <property type="entry name" value="PROTEASE DO-LIKE 8, CHLOROPLASTIC"/>
    <property type="match status" value="1"/>
</dbReference>
<evidence type="ECO:0000256" key="3">
    <source>
        <dbReference type="ARBA" id="ARBA00022801"/>
    </source>
</evidence>
<dbReference type="InterPro" id="IPR036034">
    <property type="entry name" value="PDZ_sf"/>
</dbReference>
<dbReference type="PRINTS" id="PR00834">
    <property type="entry name" value="PROTEASES2C"/>
</dbReference>
<accession>A0A6N4V559</accession>
<dbReference type="SUPFAM" id="SSF50156">
    <property type="entry name" value="PDZ domain-like"/>
    <property type="match status" value="1"/>
</dbReference>
<dbReference type="PROSITE" id="PS50106">
    <property type="entry name" value="PDZ"/>
    <property type="match status" value="1"/>
</dbReference>
<dbReference type="InterPro" id="IPR051201">
    <property type="entry name" value="Chloro_Bact_Ser_Proteases"/>
</dbReference>
<evidence type="ECO:0000259" key="5">
    <source>
        <dbReference type="PROSITE" id="PS50106"/>
    </source>
</evidence>
<evidence type="ECO:0000256" key="2">
    <source>
        <dbReference type="ARBA" id="ARBA00022670"/>
    </source>
</evidence>
<dbReference type="InterPro" id="IPR001478">
    <property type="entry name" value="PDZ"/>
</dbReference>
<keyword evidence="2" id="KW-0645">Protease</keyword>
<keyword evidence="3" id="KW-0378">Hydrolase</keyword>
<feature type="signal peptide" evidence="4">
    <location>
        <begin position="1"/>
        <end position="29"/>
    </location>
</feature>
<dbReference type="Proteomes" id="UP000466785">
    <property type="component" value="Chromosome"/>
</dbReference>
<dbReference type="Pfam" id="PF13365">
    <property type="entry name" value="Trypsin_2"/>
    <property type="match status" value="1"/>
</dbReference>
<dbReference type="Gene3D" id="2.30.42.10">
    <property type="match status" value="1"/>
</dbReference>
<comment type="similarity">
    <text evidence="1">Belongs to the peptidase S1C family.</text>
</comment>
<reference evidence="6 7" key="1">
    <citation type="journal article" date="2019" name="Emerg. Microbes Infect.">
        <title>Comprehensive subspecies identification of 175 nontuberculous mycobacteria species based on 7547 genomic profiles.</title>
        <authorList>
            <person name="Matsumoto Y."/>
            <person name="Kinjo T."/>
            <person name="Motooka D."/>
            <person name="Nabeya D."/>
            <person name="Jung N."/>
            <person name="Uechi K."/>
            <person name="Horii T."/>
            <person name="Iida T."/>
            <person name="Fujita J."/>
            <person name="Nakamura S."/>
        </authorList>
    </citation>
    <scope>NUCLEOTIDE SEQUENCE [LARGE SCALE GENOMIC DNA]</scope>
    <source>
        <strain evidence="6 7">JCM 12603</strain>
    </source>
</reference>
<evidence type="ECO:0000256" key="1">
    <source>
        <dbReference type="ARBA" id="ARBA00010541"/>
    </source>
</evidence>
<keyword evidence="7" id="KW-1185">Reference proteome</keyword>
<evidence type="ECO:0000313" key="7">
    <source>
        <dbReference type="Proteomes" id="UP000466785"/>
    </source>
</evidence>
<proteinExistence type="inferred from homology"/>
<sequence length="335" mass="33680">MGLFPRVRLLPILLAAVLTLVAPVAPAAAAPGDPIAAAAAAEPSVVRLDTAVEYQGVIGAGTGIVLEPNGQVLTNFHVVQGADRVTGTVGGRTYPARMVGYNRDRDIAVIQLIGAGGLTPAVIGDANVLVPGEPVVALGNAMGSEAPLTREVGTVTGFGRTVQAEDTLTGTSDELTGLIEFAAPVRAGDSGGPVVNGAGQVVGITTAASVNFRMGPGGKGFAIPINDAIGIAGQIQAGMASDEVHIGPPVLLGVGVRTTPRDQPGVLIQEVMVGGPADLAGLRAGDVLLALDGVTLDSTNTLTRVLDRHYPGDVLDVTWVDSTGVPRDGKAVLTP</sequence>
<dbReference type="KEGG" id="mpof:MPOR_01540"/>
<dbReference type="AlphaFoldDB" id="A0A6N4V559"/>
<feature type="domain" description="PDZ" evidence="5">
    <location>
        <begin position="247"/>
        <end position="298"/>
    </location>
</feature>
<gene>
    <name evidence="6" type="ORF">MPOR_01540</name>
</gene>
<dbReference type="SMART" id="SM00228">
    <property type="entry name" value="PDZ"/>
    <property type="match status" value="1"/>
</dbReference>
<dbReference type="InterPro" id="IPR001940">
    <property type="entry name" value="Peptidase_S1C"/>
</dbReference>
<keyword evidence="4" id="KW-0732">Signal</keyword>
<dbReference type="Gene3D" id="2.40.10.10">
    <property type="entry name" value="Trypsin-like serine proteases"/>
    <property type="match status" value="2"/>
</dbReference>
<dbReference type="SUPFAM" id="SSF50494">
    <property type="entry name" value="Trypsin-like serine proteases"/>
    <property type="match status" value="1"/>
</dbReference>
<evidence type="ECO:0000256" key="4">
    <source>
        <dbReference type="SAM" id="SignalP"/>
    </source>
</evidence>
<feature type="chain" id="PRO_5027109262" evidence="4">
    <location>
        <begin position="30"/>
        <end position="335"/>
    </location>
</feature>
<dbReference type="EMBL" id="AP022570">
    <property type="protein sequence ID" value="BBX49128.1"/>
    <property type="molecule type" value="Genomic_DNA"/>
</dbReference>
<protein>
    <submittedName>
        <fullName evidence="6">Trypsin</fullName>
    </submittedName>
</protein>
<dbReference type="GO" id="GO:0006508">
    <property type="term" value="P:proteolysis"/>
    <property type="evidence" value="ECO:0007669"/>
    <property type="project" value="UniProtKB-KW"/>
</dbReference>
<name>A0A6N4V559_9MYCO</name>
<dbReference type="GO" id="GO:0004252">
    <property type="term" value="F:serine-type endopeptidase activity"/>
    <property type="evidence" value="ECO:0007669"/>
    <property type="project" value="InterPro"/>
</dbReference>
<evidence type="ECO:0000313" key="6">
    <source>
        <dbReference type="EMBL" id="BBX49128.1"/>
    </source>
</evidence>